<comment type="caution">
    <text evidence="8">The sequence shown here is derived from an EMBL/GenBank/DDBJ whole genome shotgun (WGS) entry which is preliminary data.</text>
</comment>
<dbReference type="SUPFAM" id="SSF142823">
    <property type="entry name" value="ComB-like"/>
    <property type="match status" value="1"/>
</dbReference>
<name>A0ABS2QF51_9BACI</name>
<dbReference type="PANTHER" id="PTHR37311:SF1">
    <property type="entry name" value="2-PHOSPHOSULFOLACTATE PHOSPHATASE-RELATED"/>
    <property type="match status" value="1"/>
</dbReference>
<evidence type="ECO:0000256" key="3">
    <source>
        <dbReference type="ARBA" id="ARBA00012953"/>
    </source>
</evidence>
<evidence type="ECO:0000313" key="8">
    <source>
        <dbReference type="EMBL" id="MBM7691324.1"/>
    </source>
</evidence>
<evidence type="ECO:0000313" key="9">
    <source>
        <dbReference type="Proteomes" id="UP000823486"/>
    </source>
</evidence>
<dbReference type="Proteomes" id="UP000823486">
    <property type="component" value="Unassembled WGS sequence"/>
</dbReference>
<organism evidence="8 9">
    <name type="scientific">Peribacillus deserti</name>
    <dbReference type="NCBI Taxonomy" id="673318"/>
    <lineage>
        <taxon>Bacteria</taxon>
        <taxon>Bacillati</taxon>
        <taxon>Bacillota</taxon>
        <taxon>Bacilli</taxon>
        <taxon>Bacillales</taxon>
        <taxon>Bacillaceae</taxon>
        <taxon>Peribacillus</taxon>
    </lineage>
</organism>
<gene>
    <name evidence="8" type="ORF">JOC77_000729</name>
</gene>
<dbReference type="PANTHER" id="PTHR37311">
    <property type="entry name" value="2-PHOSPHOSULFOLACTATE PHOSPHATASE-RELATED"/>
    <property type="match status" value="1"/>
</dbReference>
<proteinExistence type="inferred from homology"/>
<dbReference type="EMBL" id="JAFBFI010000002">
    <property type="protein sequence ID" value="MBM7691324.1"/>
    <property type="molecule type" value="Genomic_DNA"/>
</dbReference>
<evidence type="ECO:0000256" key="7">
    <source>
        <dbReference type="ARBA" id="ARBA00033711"/>
    </source>
</evidence>
<evidence type="ECO:0000256" key="2">
    <source>
        <dbReference type="ARBA" id="ARBA00009997"/>
    </source>
</evidence>
<evidence type="ECO:0000256" key="6">
    <source>
        <dbReference type="ARBA" id="ARBA00022842"/>
    </source>
</evidence>
<comment type="cofactor">
    <cofactor evidence="1">
        <name>Mg(2+)</name>
        <dbReference type="ChEBI" id="CHEBI:18420"/>
    </cofactor>
</comment>
<dbReference type="InterPro" id="IPR005238">
    <property type="entry name" value="ComB-like"/>
</dbReference>
<evidence type="ECO:0000256" key="1">
    <source>
        <dbReference type="ARBA" id="ARBA00001946"/>
    </source>
</evidence>
<comment type="similarity">
    <text evidence="2">Belongs to the ComB family.</text>
</comment>
<evidence type="ECO:0000256" key="5">
    <source>
        <dbReference type="ARBA" id="ARBA00022801"/>
    </source>
</evidence>
<dbReference type="EC" id="3.1.3.71" evidence="3"/>
<reference evidence="8 9" key="1">
    <citation type="submission" date="2021-01" db="EMBL/GenBank/DDBJ databases">
        <title>Genomic Encyclopedia of Type Strains, Phase IV (KMG-IV): sequencing the most valuable type-strain genomes for metagenomic binning, comparative biology and taxonomic classification.</title>
        <authorList>
            <person name="Goeker M."/>
        </authorList>
    </citation>
    <scope>NUCLEOTIDE SEQUENCE [LARGE SCALE GENOMIC DNA]</scope>
    <source>
        <strain evidence="8 9">DSM 105482</strain>
    </source>
</reference>
<comment type="catalytic activity">
    <reaction evidence="7">
        <text>(2R)-O-phospho-3-sulfolactate + H2O = (2R)-3-sulfolactate + phosphate</text>
        <dbReference type="Rhea" id="RHEA:23416"/>
        <dbReference type="ChEBI" id="CHEBI:15377"/>
        <dbReference type="ChEBI" id="CHEBI:15597"/>
        <dbReference type="ChEBI" id="CHEBI:43474"/>
        <dbReference type="ChEBI" id="CHEBI:58738"/>
        <dbReference type="EC" id="3.1.3.71"/>
    </reaction>
</comment>
<keyword evidence="6" id="KW-0460">Magnesium</keyword>
<dbReference type="Pfam" id="PF04029">
    <property type="entry name" value="2-ph_phosp"/>
    <property type="match status" value="1"/>
</dbReference>
<protein>
    <recommendedName>
        <fullName evidence="4">Probable 2-phosphosulfolactate phosphatase</fullName>
        <ecNumber evidence="3">3.1.3.71</ecNumber>
    </recommendedName>
</protein>
<dbReference type="InterPro" id="IPR036702">
    <property type="entry name" value="ComB-like_sf"/>
</dbReference>
<evidence type="ECO:0000256" key="4">
    <source>
        <dbReference type="ARBA" id="ARBA00021948"/>
    </source>
</evidence>
<dbReference type="GO" id="GO:0050532">
    <property type="term" value="F:2-phosphosulfolactate phosphatase activity"/>
    <property type="evidence" value="ECO:0007669"/>
    <property type="project" value="UniProtKB-EC"/>
</dbReference>
<accession>A0ABS2QF51</accession>
<dbReference type="Gene3D" id="3.90.1560.10">
    <property type="entry name" value="ComB-like"/>
    <property type="match status" value="1"/>
</dbReference>
<dbReference type="RefSeq" id="WP_204538651.1">
    <property type="nucleotide sequence ID" value="NZ_JAFBFI010000002.1"/>
</dbReference>
<sequence>MKIHLLATKEEIHEAKIAAGKKVAVVFDVLLATTTITSALEDGAIEVITAETPEAALLMSSAYRKDFVIAGELCAKPIDGFLYPSPVILKEAVKGRALFLSTTNGTVALKKASSARRVYLSCLLNNPSVAGAVRNDYTNDSVILVICSGNSGSLSLEDFYGAGHFIDCLTGSSAKDHELTDAAKAALFFYRGNVGRSMEILSEAKVGQMLLKYGMLDELELAASIGTSLVVPLFSGGKVTKQETAETILQGGLHVGTDKNHL</sequence>
<keyword evidence="9" id="KW-1185">Reference proteome</keyword>
<keyword evidence="5 8" id="KW-0378">Hydrolase</keyword>